<dbReference type="InterPro" id="IPR053181">
    <property type="entry name" value="EcdB-like_regulator"/>
</dbReference>
<comment type="caution">
    <text evidence="1">The sequence shown here is derived from an EMBL/GenBank/DDBJ whole genome shotgun (WGS) entry which is preliminary data.</text>
</comment>
<gene>
    <name evidence="1" type="ORF">WHR41_09400</name>
</gene>
<dbReference type="AlphaFoldDB" id="A0AB34K9U7"/>
<organism evidence="1 2">
    <name type="scientific">Cladosporium halotolerans</name>
    <dbReference type="NCBI Taxonomy" id="1052096"/>
    <lineage>
        <taxon>Eukaryota</taxon>
        <taxon>Fungi</taxon>
        <taxon>Dikarya</taxon>
        <taxon>Ascomycota</taxon>
        <taxon>Pezizomycotina</taxon>
        <taxon>Dothideomycetes</taxon>
        <taxon>Dothideomycetidae</taxon>
        <taxon>Cladosporiales</taxon>
        <taxon>Cladosporiaceae</taxon>
        <taxon>Cladosporium</taxon>
    </lineage>
</organism>
<keyword evidence="2" id="KW-1185">Reference proteome</keyword>
<dbReference type="CDD" id="cd12148">
    <property type="entry name" value="fungal_TF_MHR"/>
    <property type="match status" value="1"/>
</dbReference>
<reference evidence="1 2" key="1">
    <citation type="journal article" date="2020" name="Microbiol. Resour. Announc.">
        <title>Draft Genome Sequence of a Cladosporium Species Isolated from the Mesophotic Ascidian Didemnum maculosum.</title>
        <authorList>
            <person name="Gioti A."/>
            <person name="Siaperas R."/>
            <person name="Nikolaivits E."/>
            <person name="Le Goff G."/>
            <person name="Ouazzani J."/>
            <person name="Kotoulas G."/>
            <person name="Topakas E."/>
        </authorList>
    </citation>
    <scope>NUCLEOTIDE SEQUENCE [LARGE SCALE GENOMIC DNA]</scope>
    <source>
        <strain evidence="1 2">TM138-S3</strain>
    </source>
</reference>
<name>A0AB34K9U7_9PEZI</name>
<evidence type="ECO:0000313" key="1">
    <source>
        <dbReference type="EMBL" id="KAL1581888.1"/>
    </source>
</evidence>
<accession>A0AB34K9U7</accession>
<dbReference type="Proteomes" id="UP000803884">
    <property type="component" value="Unassembled WGS sequence"/>
</dbReference>
<dbReference type="PANTHER" id="PTHR47785:SF4">
    <property type="entry name" value="ZN(II)2CYS6 TRANSCRIPTION FACTOR (EUROFUNG)"/>
    <property type="match status" value="1"/>
</dbReference>
<dbReference type="RefSeq" id="XP_069224996.1">
    <property type="nucleotide sequence ID" value="XM_069378003.1"/>
</dbReference>
<evidence type="ECO:0000313" key="2">
    <source>
        <dbReference type="Proteomes" id="UP000803884"/>
    </source>
</evidence>
<proteinExistence type="predicted"/>
<dbReference type="PANTHER" id="PTHR47785">
    <property type="entry name" value="ZN(II)2CYS6 TRANSCRIPTION FACTOR (EUROFUNG)-RELATED-RELATED"/>
    <property type="match status" value="1"/>
</dbReference>
<sequence length="405" mass="47078">MRPRTDTRSVEMPCSTWRGMRTNEVFVMPAKRCKPRVWQSLFSSGCEVVYLLAGLFAAHFDRVKESKSWFAIAGQTLRKVFGANDIYGTSIHATPPCELPRTFSESLTLIAAWSCLQLENEAPPHEDTRTSHLAELSTFLSLPQDWSGTESCQATSQVQFTRGPPEELLLFLTAQISLEKHLADLYDRLYRQERHSTFHVLRFELMNCGTVLQEWRDHLPKNLQWNDSDGPPCDMLHARLRAKYWRVRYFMYRPFLSFALNIRPYYDIGYTVKQAAVEICVITNLRAEVFVYEAIAAMKEERFMDGRRSCIEAAFQTLLAFDQVPHRLIVADLQSTAYINFTIMLLLCAVFRDWYLRPLVNAERLRHVLDRTVNFLERHATISPTVRRNHETLENLQRILFDAVP</sequence>
<dbReference type="GeneID" id="96010841"/>
<protein>
    <submittedName>
        <fullName evidence="1">Uncharacterized protein</fullName>
    </submittedName>
</protein>
<dbReference type="EMBL" id="JAAQHG020000108">
    <property type="protein sequence ID" value="KAL1581888.1"/>
    <property type="molecule type" value="Genomic_DNA"/>
</dbReference>